<name>A0AA88X0G3_9ASTE</name>
<dbReference type="AlphaFoldDB" id="A0AA88X0G3"/>
<proteinExistence type="predicted"/>
<protein>
    <submittedName>
        <fullName evidence="1">Uncharacterized protein</fullName>
    </submittedName>
</protein>
<evidence type="ECO:0000313" key="1">
    <source>
        <dbReference type="EMBL" id="KAK3030050.1"/>
    </source>
</evidence>
<gene>
    <name evidence="1" type="ORF">RJ639_038461</name>
</gene>
<dbReference type="Proteomes" id="UP001188597">
    <property type="component" value="Unassembled WGS sequence"/>
</dbReference>
<comment type="caution">
    <text evidence="1">The sequence shown here is derived from an EMBL/GenBank/DDBJ whole genome shotgun (WGS) entry which is preliminary data.</text>
</comment>
<dbReference type="EMBL" id="JAVXUP010000353">
    <property type="protein sequence ID" value="KAK3030050.1"/>
    <property type="molecule type" value="Genomic_DNA"/>
</dbReference>
<keyword evidence="2" id="KW-1185">Reference proteome</keyword>
<evidence type="ECO:0000313" key="2">
    <source>
        <dbReference type="Proteomes" id="UP001188597"/>
    </source>
</evidence>
<sequence length="74" mass="7989">MTVSEMISSTLPPAELVGIAFAGPMMGFNRSVVVDLVKETNSNRLSTPGECDPRVNTLLPVVKSMDYPESFADK</sequence>
<reference evidence="1" key="1">
    <citation type="submission" date="2022-12" db="EMBL/GenBank/DDBJ databases">
        <title>Draft genome assemblies for two species of Escallonia (Escalloniales).</title>
        <authorList>
            <person name="Chanderbali A."/>
            <person name="Dervinis C."/>
            <person name="Anghel I."/>
            <person name="Soltis D."/>
            <person name="Soltis P."/>
            <person name="Zapata F."/>
        </authorList>
    </citation>
    <scope>NUCLEOTIDE SEQUENCE</scope>
    <source>
        <strain evidence="1">UCBG64.0493</strain>
        <tissue evidence="1">Leaf</tissue>
    </source>
</reference>
<organism evidence="1 2">
    <name type="scientific">Escallonia herrerae</name>
    <dbReference type="NCBI Taxonomy" id="1293975"/>
    <lineage>
        <taxon>Eukaryota</taxon>
        <taxon>Viridiplantae</taxon>
        <taxon>Streptophyta</taxon>
        <taxon>Embryophyta</taxon>
        <taxon>Tracheophyta</taxon>
        <taxon>Spermatophyta</taxon>
        <taxon>Magnoliopsida</taxon>
        <taxon>eudicotyledons</taxon>
        <taxon>Gunneridae</taxon>
        <taxon>Pentapetalae</taxon>
        <taxon>asterids</taxon>
        <taxon>campanulids</taxon>
        <taxon>Escalloniales</taxon>
        <taxon>Escalloniaceae</taxon>
        <taxon>Escallonia</taxon>
    </lineage>
</organism>
<accession>A0AA88X0G3</accession>